<protein>
    <recommendedName>
        <fullName evidence="1">Fumarate reductase/succinate dehydrogenase flavoprotein-like C-terminal domain-containing protein</fullName>
    </recommendedName>
</protein>
<evidence type="ECO:0000313" key="2">
    <source>
        <dbReference type="EMBL" id="GAI96270.1"/>
    </source>
</evidence>
<proteinExistence type="predicted"/>
<name>X1U8S8_9ZZZZ</name>
<dbReference type="GO" id="GO:0005886">
    <property type="term" value="C:plasma membrane"/>
    <property type="evidence" value="ECO:0007669"/>
    <property type="project" value="TreeGrafter"/>
</dbReference>
<organism evidence="2">
    <name type="scientific">marine sediment metagenome</name>
    <dbReference type="NCBI Taxonomy" id="412755"/>
    <lineage>
        <taxon>unclassified sequences</taxon>
        <taxon>metagenomes</taxon>
        <taxon>ecological metagenomes</taxon>
    </lineage>
</organism>
<gene>
    <name evidence="2" type="ORF">S12H4_35121</name>
</gene>
<dbReference type="GO" id="GO:0009055">
    <property type="term" value="F:electron transfer activity"/>
    <property type="evidence" value="ECO:0007669"/>
    <property type="project" value="TreeGrafter"/>
</dbReference>
<dbReference type="InterPro" id="IPR037099">
    <property type="entry name" value="Fum_R/Succ_DH_flav-like_C_sf"/>
</dbReference>
<dbReference type="EMBL" id="BARW01020834">
    <property type="protein sequence ID" value="GAI96270.1"/>
    <property type="molecule type" value="Genomic_DNA"/>
</dbReference>
<feature type="non-terminal residue" evidence="2">
    <location>
        <position position="1"/>
    </location>
</feature>
<dbReference type="AlphaFoldDB" id="X1U8S8"/>
<dbReference type="SUPFAM" id="SSF46977">
    <property type="entry name" value="Succinate dehydrogenase/fumarate reductase flavoprotein C-terminal domain"/>
    <property type="match status" value="1"/>
</dbReference>
<accession>X1U8S8</accession>
<comment type="caution">
    <text evidence="2">The sequence shown here is derived from an EMBL/GenBank/DDBJ whole genome shotgun (WGS) entry which is preliminary data.</text>
</comment>
<dbReference type="Gene3D" id="1.20.58.100">
    <property type="entry name" value="Fumarate reductase/succinate dehydrogenase flavoprotein-like, C-terminal domain"/>
    <property type="match status" value="1"/>
</dbReference>
<dbReference type="GO" id="GO:0050660">
    <property type="term" value="F:flavin adenine dinucleotide binding"/>
    <property type="evidence" value="ECO:0007669"/>
    <property type="project" value="TreeGrafter"/>
</dbReference>
<sequence>APRYAVVLATHDEQTAGRGPFYIDARHLSENDLEHMINHLLYVDGNTYPEYFEQRKLDLKKHPIEVEVGELCGGGALLVNEQCRSSLSGLFGYTPSSFSFALCGGFSSGTEAAKEALKVKELPQVNSKAVAMEQERVFAPTKKAAGYTWNEFENAIRQVMNYHMGYVRNQQGMEVALDKLGLIEKQVDEIKASNYHELLRTNEAIHLVKYCQLLVRAALERKESRGFHRRSDYPNVDKEWSKKIIVLWQEGGEPKMSVEPVE</sequence>
<dbReference type="PANTHER" id="PTHR11632">
    <property type="entry name" value="SUCCINATE DEHYDROGENASE 2 FLAVOPROTEIN SUBUNIT"/>
    <property type="match status" value="1"/>
</dbReference>
<dbReference type="GO" id="GO:0000104">
    <property type="term" value="F:succinate dehydrogenase activity"/>
    <property type="evidence" value="ECO:0007669"/>
    <property type="project" value="TreeGrafter"/>
</dbReference>
<dbReference type="Pfam" id="PF02910">
    <property type="entry name" value="Succ_DH_flav_C"/>
    <property type="match status" value="1"/>
</dbReference>
<dbReference type="InterPro" id="IPR015939">
    <property type="entry name" value="Fum_Rdtase/Succ_DH_flav-like_C"/>
</dbReference>
<feature type="domain" description="Fumarate reductase/succinate dehydrogenase flavoprotein-like C-terminal" evidence="1">
    <location>
        <begin position="155"/>
        <end position="262"/>
    </location>
</feature>
<dbReference type="InterPro" id="IPR030664">
    <property type="entry name" value="SdhA/FrdA/AprA"/>
</dbReference>
<evidence type="ECO:0000259" key="1">
    <source>
        <dbReference type="Pfam" id="PF02910"/>
    </source>
</evidence>
<dbReference type="PANTHER" id="PTHR11632:SF73">
    <property type="entry name" value="BLR3196 PROTEIN"/>
    <property type="match status" value="1"/>
</dbReference>
<reference evidence="2" key="1">
    <citation type="journal article" date="2014" name="Front. Microbiol.">
        <title>High frequency of phylogenetically diverse reductive dehalogenase-homologous genes in deep subseafloor sedimentary metagenomes.</title>
        <authorList>
            <person name="Kawai M."/>
            <person name="Futagami T."/>
            <person name="Toyoda A."/>
            <person name="Takaki Y."/>
            <person name="Nishi S."/>
            <person name="Hori S."/>
            <person name="Arai W."/>
            <person name="Tsubouchi T."/>
            <person name="Morono Y."/>
            <person name="Uchiyama I."/>
            <person name="Ito T."/>
            <person name="Fujiyama A."/>
            <person name="Inagaki F."/>
            <person name="Takami H."/>
        </authorList>
    </citation>
    <scope>NUCLEOTIDE SEQUENCE</scope>
    <source>
        <strain evidence="2">Expedition CK06-06</strain>
    </source>
</reference>
<dbReference type="GO" id="GO:0009061">
    <property type="term" value="P:anaerobic respiration"/>
    <property type="evidence" value="ECO:0007669"/>
    <property type="project" value="TreeGrafter"/>
</dbReference>